<dbReference type="SUPFAM" id="SSF52833">
    <property type="entry name" value="Thioredoxin-like"/>
    <property type="match status" value="1"/>
</dbReference>
<dbReference type="InterPro" id="IPR036249">
    <property type="entry name" value="Thioredoxin-like_sf"/>
</dbReference>
<sequence>MKRSVIFLVSIIFCVTAQAQELKPFVRGSQQAIMALHQGKPFILSLWSLDCTHCIDDMAQFSKLVKKYHHLDLVLVSTDAPEQKQQIVRILHHYHLEHVESWVFADDYVERLRFEIDPTWRGELPRTYFFDAAGYSTAISGTINGDLVEHQISAAHKRK</sequence>
<reference evidence="1" key="1">
    <citation type="submission" date="2009-10" db="EMBL/GenBank/DDBJ databases">
        <title>Diversity of trophic interactions inside an arsenic-rich microbial ecosystem.</title>
        <authorList>
            <person name="Bertin P.N."/>
            <person name="Heinrich-Salmeron A."/>
            <person name="Pelletier E."/>
            <person name="Goulhen-Chollet F."/>
            <person name="Arsene-Ploetze F."/>
            <person name="Gallien S."/>
            <person name="Calteau A."/>
            <person name="Vallenet D."/>
            <person name="Casiot C."/>
            <person name="Chane-Woon-Ming B."/>
            <person name="Giloteaux L."/>
            <person name="Barakat M."/>
            <person name="Bonnefoy V."/>
            <person name="Bruneel O."/>
            <person name="Chandler M."/>
            <person name="Cleiss J."/>
            <person name="Duran R."/>
            <person name="Elbaz-Poulichet F."/>
            <person name="Fonknechten N."/>
            <person name="Lauga B."/>
            <person name="Mornico D."/>
            <person name="Ortet P."/>
            <person name="Schaeffer C."/>
            <person name="Siguier P."/>
            <person name="Alexander Thil Smith A."/>
            <person name="Van Dorsselaer A."/>
            <person name="Weissenbach J."/>
            <person name="Medigue C."/>
            <person name="Le Paslier D."/>
        </authorList>
    </citation>
    <scope>NUCLEOTIDE SEQUENCE</scope>
</reference>
<dbReference type="EMBL" id="CABR01000129">
    <property type="protein sequence ID" value="CBI11241.1"/>
    <property type="molecule type" value="Genomic_DNA"/>
</dbReference>
<comment type="caution">
    <text evidence="1">The sequence shown here is derived from an EMBL/GenBank/DDBJ whole genome shotgun (WGS) entry which is preliminary data.</text>
</comment>
<proteinExistence type="predicted"/>
<name>E6QVG8_9ZZZZ</name>
<dbReference type="Gene3D" id="3.40.30.10">
    <property type="entry name" value="Glutaredoxin"/>
    <property type="match status" value="1"/>
</dbReference>
<dbReference type="AlphaFoldDB" id="E6QVG8"/>
<evidence type="ECO:0000313" key="1">
    <source>
        <dbReference type="EMBL" id="CBI11241.1"/>
    </source>
</evidence>
<organism evidence="1">
    <name type="scientific">mine drainage metagenome</name>
    <dbReference type="NCBI Taxonomy" id="410659"/>
    <lineage>
        <taxon>unclassified sequences</taxon>
        <taxon>metagenomes</taxon>
        <taxon>ecological metagenomes</taxon>
    </lineage>
</organism>
<gene>
    <name evidence="1" type="ORF">CARN7_2055</name>
</gene>
<accession>E6QVG8</accession>
<protein>
    <submittedName>
        <fullName evidence="1">Putative signal peptide protein</fullName>
    </submittedName>
</protein>